<proteinExistence type="predicted"/>
<evidence type="ECO:0000313" key="2">
    <source>
        <dbReference type="EMBL" id="SVE09596.1"/>
    </source>
</evidence>
<reference evidence="2" key="1">
    <citation type="submission" date="2018-05" db="EMBL/GenBank/DDBJ databases">
        <authorList>
            <person name="Lanie J.A."/>
            <person name="Ng W.-L."/>
            <person name="Kazmierczak K.M."/>
            <person name="Andrzejewski T.M."/>
            <person name="Davidsen T.M."/>
            <person name="Wayne K.J."/>
            <person name="Tettelin H."/>
            <person name="Glass J.I."/>
            <person name="Rusch D."/>
            <person name="Podicherti R."/>
            <person name="Tsui H.-C.T."/>
            <person name="Winkler M.E."/>
        </authorList>
    </citation>
    <scope>NUCLEOTIDE SEQUENCE</scope>
</reference>
<feature type="transmembrane region" description="Helical" evidence="1">
    <location>
        <begin position="6"/>
        <end position="23"/>
    </location>
</feature>
<keyword evidence="1" id="KW-1133">Transmembrane helix</keyword>
<keyword evidence="1" id="KW-0812">Transmembrane</keyword>
<evidence type="ECO:0000256" key="1">
    <source>
        <dbReference type="SAM" id="Phobius"/>
    </source>
</evidence>
<feature type="non-terminal residue" evidence="2">
    <location>
        <position position="25"/>
    </location>
</feature>
<organism evidence="2">
    <name type="scientific">marine metagenome</name>
    <dbReference type="NCBI Taxonomy" id="408172"/>
    <lineage>
        <taxon>unclassified sequences</taxon>
        <taxon>metagenomes</taxon>
        <taxon>ecological metagenomes</taxon>
    </lineage>
</organism>
<accession>A0A383ANV1</accession>
<dbReference type="EMBL" id="UINC01193810">
    <property type="protein sequence ID" value="SVE09596.1"/>
    <property type="molecule type" value="Genomic_DNA"/>
</dbReference>
<protein>
    <submittedName>
        <fullName evidence="2">Uncharacterized protein</fullName>
    </submittedName>
</protein>
<name>A0A383ANV1_9ZZZZ</name>
<sequence>MSKIQITVLAVIIITLLFTLYYPRE</sequence>
<gene>
    <name evidence="2" type="ORF">METZ01_LOCUS462450</name>
</gene>
<keyword evidence="1" id="KW-0472">Membrane</keyword>
<dbReference type="AlphaFoldDB" id="A0A383ANV1"/>